<name>A0A944QSI2_9GAMM</name>
<feature type="signal peptide" evidence="2">
    <location>
        <begin position="1"/>
        <end position="21"/>
    </location>
</feature>
<reference evidence="3 4" key="1">
    <citation type="submission" date="2021-05" db="EMBL/GenBank/DDBJ databases">
        <title>Genetic and Functional Diversity in Clade A Lucinid endosymbionts from the Bahamas.</title>
        <authorList>
            <person name="Giani N.M."/>
            <person name="Engel A.S."/>
            <person name="Campbell B.J."/>
        </authorList>
    </citation>
    <scope>NUCLEOTIDE SEQUENCE [LARGE SCALE GENOMIC DNA]</scope>
    <source>
        <strain evidence="3">LUC16012Gg_MoonRockCtena</strain>
    </source>
</reference>
<sequence length="218" mass="23597">MKTKVWLIVSGTLLIANQLHAGDPGYDNRQLSINPGNMMDGMFNPMNSFFGGSDRYPNDYYNYRYAPPPAYPPAYGHPGTGYGYPPVHPGYQSLPQTGGYPSPPAPAQQPQPSTVNVEPTPPPAYNRAPSVPPGYAEKYRFRPLEATEPAVENKGGSPYPQESAPQSGYSAAPPMGQTAAPQSRHAMEGGYGPSMGSQPQTQESQMKFRPLDQPGYTE</sequence>
<dbReference type="Proteomes" id="UP000770889">
    <property type="component" value="Unassembled WGS sequence"/>
</dbReference>
<accession>A0A944QSI2</accession>
<evidence type="ECO:0000256" key="2">
    <source>
        <dbReference type="SAM" id="SignalP"/>
    </source>
</evidence>
<dbReference type="AlphaFoldDB" id="A0A944QSI2"/>
<evidence type="ECO:0000313" key="3">
    <source>
        <dbReference type="EMBL" id="MBT2988908.1"/>
    </source>
</evidence>
<feature type="region of interest" description="Disordered" evidence="1">
    <location>
        <begin position="150"/>
        <end position="218"/>
    </location>
</feature>
<evidence type="ECO:0000313" key="4">
    <source>
        <dbReference type="Proteomes" id="UP000770889"/>
    </source>
</evidence>
<feature type="compositionally biased region" description="Polar residues" evidence="1">
    <location>
        <begin position="195"/>
        <end position="205"/>
    </location>
</feature>
<gene>
    <name evidence="3" type="ORF">KME65_08070</name>
</gene>
<proteinExistence type="predicted"/>
<organism evidence="3 4">
    <name type="scientific">Candidatus Thiodiazotropha taylori</name>
    <dbReference type="NCBI Taxonomy" id="2792791"/>
    <lineage>
        <taxon>Bacteria</taxon>
        <taxon>Pseudomonadati</taxon>
        <taxon>Pseudomonadota</taxon>
        <taxon>Gammaproteobacteria</taxon>
        <taxon>Chromatiales</taxon>
        <taxon>Sedimenticolaceae</taxon>
        <taxon>Candidatus Thiodiazotropha</taxon>
    </lineage>
</organism>
<dbReference type="EMBL" id="JAHHGM010000006">
    <property type="protein sequence ID" value="MBT2988908.1"/>
    <property type="molecule type" value="Genomic_DNA"/>
</dbReference>
<feature type="chain" id="PRO_5036968312" evidence="2">
    <location>
        <begin position="22"/>
        <end position="218"/>
    </location>
</feature>
<feature type="region of interest" description="Disordered" evidence="1">
    <location>
        <begin position="86"/>
        <end position="135"/>
    </location>
</feature>
<evidence type="ECO:0000256" key="1">
    <source>
        <dbReference type="SAM" id="MobiDB-lite"/>
    </source>
</evidence>
<comment type="caution">
    <text evidence="3">The sequence shown here is derived from an EMBL/GenBank/DDBJ whole genome shotgun (WGS) entry which is preliminary data.</text>
</comment>
<protein>
    <submittedName>
        <fullName evidence="3">Uncharacterized protein</fullName>
    </submittedName>
</protein>
<keyword evidence="2" id="KW-0732">Signal</keyword>